<proteinExistence type="predicted"/>
<organism evidence="2 3">
    <name type="scientific">Discostella pseudostelligera</name>
    <dbReference type="NCBI Taxonomy" id="259834"/>
    <lineage>
        <taxon>Eukaryota</taxon>
        <taxon>Sar</taxon>
        <taxon>Stramenopiles</taxon>
        <taxon>Ochrophyta</taxon>
        <taxon>Bacillariophyta</taxon>
        <taxon>Coscinodiscophyceae</taxon>
        <taxon>Thalassiosirophycidae</taxon>
        <taxon>Stephanodiscales</taxon>
        <taxon>Stephanodiscaceae</taxon>
        <taxon>Discostella</taxon>
    </lineage>
</organism>
<comment type="caution">
    <text evidence="2">The sequence shown here is derived from an EMBL/GenBank/DDBJ whole genome shotgun (WGS) entry which is preliminary data.</text>
</comment>
<name>A0ABD3N4U0_9STRA</name>
<dbReference type="EMBL" id="JALLBG020000043">
    <property type="protein sequence ID" value="KAL3770348.1"/>
    <property type="molecule type" value="Genomic_DNA"/>
</dbReference>
<accession>A0ABD3N4U0</accession>
<sequence length="148" mass="16348">MSFSPAPSSFRPPTAAATGVATSSGLEQQQQPKQFNIGTVSPKRSRIATKKPSVEKRSVNYKKGIDSIENRKLRRTKLGEHRSQDRTRRISQRRRSGENNGLRGNTNTNSISNSSSKSITNNSTNTSKIEPSNPRTEKKVYTGSAKEI</sequence>
<feature type="compositionally biased region" description="Polar residues" evidence="1">
    <location>
        <begin position="26"/>
        <end position="39"/>
    </location>
</feature>
<gene>
    <name evidence="2" type="ORF">ACHAWU_003568</name>
</gene>
<feature type="compositionally biased region" description="Low complexity" evidence="1">
    <location>
        <begin position="1"/>
        <end position="25"/>
    </location>
</feature>
<evidence type="ECO:0000313" key="2">
    <source>
        <dbReference type="EMBL" id="KAL3770348.1"/>
    </source>
</evidence>
<evidence type="ECO:0000313" key="3">
    <source>
        <dbReference type="Proteomes" id="UP001530293"/>
    </source>
</evidence>
<feature type="region of interest" description="Disordered" evidence="1">
    <location>
        <begin position="1"/>
        <end position="148"/>
    </location>
</feature>
<feature type="compositionally biased region" description="Basic and acidic residues" evidence="1">
    <location>
        <begin position="135"/>
        <end position="148"/>
    </location>
</feature>
<reference evidence="2 3" key="1">
    <citation type="submission" date="2024-10" db="EMBL/GenBank/DDBJ databases">
        <title>Updated reference genomes for cyclostephanoid diatoms.</title>
        <authorList>
            <person name="Roberts W.R."/>
            <person name="Alverson A.J."/>
        </authorList>
    </citation>
    <scope>NUCLEOTIDE SEQUENCE [LARGE SCALE GENOMIC DNA]</scope>
    <source>
        <strain evidence="2 3">AJA232-27</strain>
    </source>
</reference>
<dbReference type="AlphaFoldDB" id="A0ABD3N4U0"/>
<dbReference type="Proteomes" id="UP001530293">
    <property type="component" value="Unassembled WGS sequence"/>
</dbReference>
<feature type="compositionally biased region" description="Basic and acidic residues" evidence="1">
    <location>
        <begin position="52"/>
        <end position="88"/>
    </location>
</feature>
<feature type="compositionally biased region" description="Low complexity" evidence="1">
    <location>
        <begin position="105"/>
        <end position="129"/>
    </location>
</feature>
<evidence type="ECO:0000256" key="1">
    <source>
        <dbReference type="SAM" id="MobiDB-lite"/>
    </source>
</evidence>
<keyword evidence="3" id="KW-1185">Reference proteome</keyword>
<protein>
    <submittedName>
        <fullName evidence="2">Uncharacterized protein</fullName>
    </submittedName>
</protein>